<proteinExistence type="predicted"/>
<dbReference type="EMBL" id="WHJC01000311">
    <property type="protein sequence ID" value="MPQ44776.1"/>
    <property type="molecule type" value="Genomic_DNA"/>
</dbReference>
<dbReference type="Gene3D" id="1.10.1760.20">
    <property type="match status" value="1"/>
</dbReference>
<reference evidence="2 3" key="1">
    <citation type="submission" date="2019-10" db="EMBL/GenBank/DDBJ databases">
        <title>The Genome Sequence of Clostridium tarantellae Isolated from Fish Brain.</title>
        <authorList>
            <person name="Bano L."/>
            <person name="Kiel M."/>
            <person name="Sales G."/>
            <person name="Doxey A.C."/>
            <person name="Mansfield M.J."/>
            <person name="Schiavone M."/>
            <person name="Rossetto O."/>
            <person name="Pirazzini M."/>
            <person name="Dobrindt U."/>
            <person name="Montecucco C."/>
        </authorList>
    </citation>
    <scope>NUCLEOTIDE SEQUENCE [LARGE SCALE GENOMIC DNA]</scope>
    <source>
        <strain evidence="2 3">DSM 3997</strain>
    </source>
</reference>
<keyword evidence="1" id="KW-0472">Membrane</keyword>
<dbReference type="NCBIfam" id="TIGR02357">
    <property type="entry name" value="ECF_ThiT_YuaJ"/>
    <property type="match status" value="1"/>
</dbReference>
<sequence>MMIILLTIISVISFAFYLMDLKKNKFNIKTMAIISMISALSYILYIIQFIKYPQGGGISLFSMLPIMLLSILYGRTVGVTGGLLFGVLKLLNSAFIVHPIQFIIDYLLSTMVLGLACIFGIDKKYKIICGCLVAVSLSIVLNIISGVVFFAQYAPKGMNVWLYSFIYNFSTGGVEGILSIIILMILPIKRLEKVIVT</sequence>
<dbReference type="Proteomes" id="UP000430345">
    <property type="component" value="Unassembled WGS sequence"/>
</dbReference>
<name>A0A6I1MMQ6_9CLOT</name>
<evidence type="ECO:0000256" key="1">
    <source>
        <dbReference type="SAM" id="Phobius"/>
    </source>
</evidence>
<keyword evidence="1" id="KW-1133">Transmembrane helix</keyword>
<feature type="transmembrane region" description="Helical" evidence="1">
    <location>
        <begin position="62"/>
        <end position="88"/>
    </location>
</feature>
<comment type="caution">
    <text evidence="2">The sequence shown here is derived from an EMBL/GenBank/DDBJ whole genome shotgun (WGS) entry which is preliminary data.</text>
</comment>
<organism evidence="2 3">
    <name type="scientific">Clostridium tarantellae</name>
    <dbReference type="NCBI Taxonomy" id="39493"/>
    <lineage>
        <taxon>Bacteria</taxon>
        <taxon>Bacillati</taxon>
        <taxon>Bacillota</taxon>
        <taxon>Clostridia</taxon>
        <taxon>Eubacteriales</taxon>
        <taxon>Clostridiaceae</taxon>
        <taxon>Clostridium</taxon>
    </lineage>
</organism>
<dbReference type="GO" id="GO:0005886">
    <property type="term" value="C:plasma membrane"/>
    <property type="evidence" value="ECO:0007669"/>
    <property type="project" value="InterPro"/>
</dbReference>
<feature type="transmembrane region" description="Helical" evidence="1">
    <location>
        <begin position="31"/>
        <end position="50"/>
    </location>
</feature>
<gene>
    <name evidence="2" type="primary">thiT</name>
    <name evidence="2" type="ORF">GBZ86_13625</name>
</gene>
<evidence type="ECO:0000313" key="2">
    <source>
        <dbReference type="EMBL" id="MPQ44776.1"/>
    </source>
</evidence>
<feature type="transmembrane region" description="Helical" evidence="1">
    <location>
        <begin position="128"/>
        <end position="153"/>
    </location>
</feature>
<feature type="transmembrane region" description="Helical" evidence="1">
    <location>
        <begin position="165"/>
        <end position="186"/>
    </location>
</feature>
<evidence type="ECO:0000313" key="3">
    <source>
        <dbReference type="Proteomes" id="UP000430345"/>
    </source>
</evidence>
<dbReference type="GO" id="GO:0015234">
    <property type="term" value="F:thiamine transmembrane transporter activity"/>
    <property type="evidence" value="ECO:0007669"/>
    <property type="project" value="InterPro"/>
</dbReference>
<keyword evidence="1" id="KW-0812">Transmembrane</keyword>
<dbReference type="RefSeq" id="WP_327445269.1">
    <property type="nucleotide sequence ID" value="NZ_WHJC01000311.1"/>
</dbReference>
<dbReference type="AlphaFoldDB" id="A0A6I1MMQ6"/>
<keyword evidence="3" id="KW-1185">Reference proteome</keyword>
<accession>A0A6I1MMQ6</accession>
<dbReference type="InterPro" id="IPR012651">
    <property type="entry name" value="Thia_Transptr_ThiT"/>
</dbReference>
<dbReference type="Pfam" id="PF09515">
    <property type="entry name" value="Thia_YuaJ"/>
    <property type="match status" value="1"/>
</dbReference>
<feature type="transmembrane region" description="Helical" evidence="1">
    <location>
        <begin position="100"/>
        <end position="121"/>
    </location>
</feature>
<protein>
    <submittedName>
        <fullName evidence="2">Energy-coupled thiamine transporter ThiT</fullName>
    </submittedName>
</protein>